<proteinExistence type="predicted"/>
<dbReference type="Proteomes" id="UP001279734">
    <property type="component" value="Unassembled WGS sequence"/>
</dbReference>
<sequence>MSQPGCNHQGLEAAGDQRMRSALSALLSKQSSHSRFQLNSPTQNSFRVKGELPLEIITYPISLFATDMANQTIDTDQENTYAIAAYKQ</sequence>
<keyword evidence="2" id="KW-1185">Reference proteome</keyword>
<reference evidence="1" key="1">
    <citation type="submission" date="2023-05" db="EMBL/GenBank/DDBJ databases">
        <title>Nepenthes gracilis genome sequencing.</title>
        <authorList>
            <person name="Fukushima K."/>
        </authorList>
    </citation>
    <scope>NUCLEOTIDE SEQUENCE</scope>
    <source>
        <strain evidence="1">SING2019-196</strain>
    </source>
</reference>
<evidence type="ECO:0000313" key="2">
    <source>
        <dbReference type="Proteomes" id="UP001279734"/>
    </source>
</evidence>
<comment type="caution">
    <text evidence="1">The sequence shown here is derived from an EMBL/GenBank/DDBJ whole genome shotgun (WGS) entry which is preliminary data.</text>
</comment>
<organism evidence="1 2">
    <name type="scientific">Nepenthes gracilis</name>
    <name type="common">Slender pitcher plant</name>
    <dbReference type="NCBI Taxonomy" id="150966"/>
    <lineage>
        <taxon>Eukaryota</taxon>
        <taxon>Viridiplantae</taxon>
        <taxon>Streptophyta</taxon>
        <taxon>Embryophyta</taxon>
        <taxon>Tracheophyta</taxon>
        <taxon>Spermatophyta</taxon>
        <taxon>Magnoliopsida</taxon>
        <taxon>eudicotyledons</taxon>
        <taxon>Gunneridae</taxon>
        <taxon>Pentapetalae</taxon>
        <taxon>Caryophyllales</taxon>
        <taxon>Nepenthaceae</taxon>
        <taxon>Nepenthes</taxon>
    </lineage>
</organism>
<dbReference type="AlphaFoldDB" id="A0AAD3SG99"/>
<gene>
    <name evidence="1" type="ORF">Nepgr_012528</name>
</gene>
<accession>A0AAD3SG99</accession>
<name>A0AAD3SG99_NEPGR</name>
<dbReference type="EMBL" id="BSYO01000010">
    <property type="protein sequence ID" value="GMH10687.1"/>
    <property type="molecule type" value="Genomic_DNA"/>
</dbReference>
<evidence type="ECO:0000313" key="1">
    <source>
        <dbReference type="EMBL" id="GMH10687.1"/>
    </source>
</evidence>
<protein>
    <submittedName>
        <fullName evidence="1">Uncharacterized protein</fullName>
    </submittedName>
</protein>